<organism evidence="5 6">
    <name type="scientific">Mesocricetibacter intestinalis</name>
    <dbReference type="NCBI Taxonomy" id="1521930"/>
    <lineage>
        <taxon>Bacteria</taxon>
        <taxon>Pseudomonadati</taxon>
        <taxon>Pseudomonadota</taxon>
        <taxon>Gammaproteobacteria</taxon>
        <taxon>Pasteurellales</taxon>
        <taxon>Pasteurellaceae</taxon>
        <taxon>Mesocricetibacter</taxon>
    </lineage>
</organism>
<accession>A0A4V3DA03</accession>
<feature type="region of interest" description="Disordered" evidence="1">
    <location>
        <begin position="1"/>
        <end position="35"/>
    </location>
</feature>
<dbReference type="NCBIfam" id="NF033909">
    <property type="entry name" value="opacity_OapA"/>
    <property type="match status" value="1"/>
</dbReference>
<dbReference type="RefSeq" id="WP_133542660.1">
    <property type="nucleotide sequence ID" value="NZ_SNYQ01000001.1"/>
</dbReference>
<feature type="compositionally biased region" description="Polar residues" evidence="1">
    <location>
        <begin position="217"/>
        <end position="226"/>
    </location>
</feature>
<evidence type="ECO:0000256" key="2">
    <source>
        <dbReference type="SAM" id="Phobius"/>
    </source>
</evidence>
<feature type="compositionally biased region" description="Low complexity" evidence="1">
    <location>
        <begin position="229"/>
        <end position="252"/>
    </location>
</feature>
<sequence>MEKTPENNPASTPSPAQNELDLGINPEPITPKKTVKAEASLLDKAKNMFSKRNNIDPNQFAVRKEPTFGEEQPAIAAEQNASESLPNNDFDTGVEKAAKQDSGTEQSAPAFMADRVPEPVSATEEQPVAAAKPNMKNPENWAIMQKLPRKHRRLVIALAVAVIALLVLLWLKPDTHTVEDFQAQNNNSLPIEFQPLDQSQSLENAENTAAQDAAQPLNGTATSVSEANAPAPTAAGTGADNSANNSVNTTAALSESNKEAAPPVAAAAQNDQENQKLRHEKVQSSKAAEKPHSTTAPAAVRSESVKTPIKTAENNKATADRNSRKSQGAPVVEAKPSKAKQNAAPVVEAASASAKTLTIPPATSLMQVFRDNNLNIADVNAMTKAEGAKGVLSSFKAGDKVQVSVNSQGRVNTLRLSNGATFKRQADGSYKYQK</sequence>
<protein>
    <submittedName>
        <fullName evidence="5">Opacity associated protein</fullName>
    </submittedName>
</protein>
<dbReference type="Proteomes" id="UP000295657">
    <property type="component" value="Unassembled WGS sequence"/>
</dbReference>
<keyword evidence="2" id="KW-0472">Membrane</keyword>
<feature type="domain" description="Opacity-associated protein A-like N-terminal" evidence="4">
    <location>
        <begin position="144"/>
        <end position="168"/>
    </location>
</feature>
<feature type="compositionally biased region" description="Basic and acidic residues" evidence="1">
    <location>
        <begin position="273"/>
        <end position="292"/>
    </location>
</feature>
<keyword evidence="2" id="KW-1133">Transmembrane helix</keyword>
<evidence type="ECO:0000259" key="4">
    <source>
        <dbReference type="Pfam" id="PF08525"/>
    </source>
</evidence>
<comment type="caution">
    <text evidence="5">The sequence shown here is derived from an EMBL/GenBank/DDBJ whole genome shotgun (WGS) entry which is preliminary data.</text>
</comment>
<dbReference type="Pfam" id="PF08525">
    <property type="entry name" value="OapA_N"/>
    <property type="match status" value="1"/>
</dbReference>
<dbReference type="OrthoDB" id="6398769at2"/>
<gene>
    <name evidence="5" type="ORF">EDC45_0250</name>
</gene>
<dbReference type="GO" id="GO:0042834">
    <property type="term" value="F:peptidoglycan binding"/>
    <property type="evidence" value="ECO:0007669"/>
    <property type="project" value="InterPro"/>
</dbReference>
<dbReference type="InterPro" id="IPR013731">
    <property type="entry name" value="OapA_N"/>
</dbReference>
<feature type="region of interest" description="Disordered" evidence="1">
    <location>
        <begin position="217"/>
        <end position="339"/>
    </location>
</feature>
<name>A0A4V3DA03_9PAST</name>
<evidence type="ECO:0000313" key="6">
    <source>
        <dbReference type="Proteomes" id="UP000295657"/>
    </source>
</evidence>
<feature type="transmembrane region" description="Helical" evidence="2">
    <location>
        <begin position="154"/>
        <end position="171"/>
    </location>
</feature>
<dbReference type="Pfam" id="PF04225">
    <property type="entry name" value="LysM_OapA"/>
    <property type="match status" value="1"/>
</dbReference>
<evidence type="ECO:0000256" key="1">
    <source>
        <dbReference type="SAM" id="MobiDB-lite"/>
    </source>
</evidence>
<evidence type="ECO:0000313" key="5">
    <source>
        <dbReference type="EMBL" id="TDQ59593.1"/>
    </source>
</evidence>
<dbReference type="InterPro" id="IPR007340">
    <property type="entry name" value="LysM_Opacity-associatedA"/>
</dbReference>
<dbReference type="EMBL" id="SNYQ01000001">
    <property type="protein sequence ID" value="TDQ59593.1"/>
    <property type="molecule type" value="Genomic_DNA"/>
</dbReference>
<dbReference type="AlphaFoldDB" id="A0A4V3DA03"/>
<feature type="compositionally biased region" description="Polar residues" evidence="1">
    <location>
        <begin position="79"/>
        <end position="90"/>
    </location>
</feature>
<proteinExistence type="predicted"/>
<feature type="compositionally biased region" description="Polar residues" evidence="1">
    <location>
        <begin position="1"/>
        <end position="17"/>
    </location>
</feature>
<keyword evidence="6" id="KW-1185">Reference proteome</keyword>
<evidence type="ECO:0000259" key="3">
    <source>
        <dbReference type="Pfam" id="PF04225"/>
    </source>
</evidence>
<feature type="domain" description="Opacity-associated protein A LysM-like" evidence="3">
    <location>
        <begin position="354"/>
        <end position="434"/>
    </location>
</feature>
<keyword evidence="2" id="KW-0812">Transmembrane</keyword>
<feature type="region of interest" description="Disordered" evidence="1">
    <location>
        <begin position="63"/>
        <end position="109"/>
    </location>
</feature>
<reference evidence="5 6" key="1">
    <citation type="submission" date="2019-03" db="EMBL/GenBank/DDBJ databases">
        <title>Genomic Encyclopedia of Type Strains, Phase IV (KMG-IV): sequencing the most valuable type-strain genomes for metagenomic binning, comparative biology and taxonomic classification.</title>
        <authorList>
            <person name="Goeker M."/>
        </authorList>
    </citation>
    <scope>NUCLEOTIDE SEQUENCE [LARGE SCALE GENOMIC DNA]</scope>
    <source>
        <strain evidence="5 6">DSM 28403</strain>
    </source>
</reference>